<keyword evidence="3" id="KW-0808">Transferase</keyword>
<evidence type="ECO:0000256" key="6">
    <source>
        <dbReference type="ARBA" id="ARBA00029440"/>
    </source>
</evidence>
<accession>A0ABN5WUS8</accession>
<dbReference type="Gene3D" id="3.40.640.10">
    <property type="entry name" value="Type I PLP-dependent aspartate aminotransferase-like (Major domain)"/>
    <property type="match status" value="1"/>
</dbReference>
<proteinExistence type="predicted"/>
<dbReference type="PANTHER" id="PTHR43247:SF1">
    <property type="entry name" value="PHOSPHOSERINE AMINOTRANSFERASE"/>
    <property type="match status" value="1"/>
</dbReference>
<gene>
    <name evidence="11" type="ORF">HORIV_30730</name>
</gene>
<comment type="catalytic activity">
    <reaction evidence="8">
        <text>4-(phosphooxy)-L-threonine + 2-oxoglutarate = (R)-3-hydroxy-2-oxo-4-phosphooxybutanoate + L-glutamate</text>
        <dbReference type="Rhea" id="RHEA:16573"/>
        <dbReference type="ChEBI" id="CHEBI:16810"/>
        <dbReference type="ChEBI" id="CHEBI:29985"/>
        <dbReference type="ChEBI" id="CHEBI:58452"/>
        <dbReference type="ChEBI" id="CHEBI:58538"/>
        <dbReference type="EC" id="2.6.1.52"/>
    </reaction>
</comment>
<dbReference type="Pfam" id="PF00266">
    <property type="entry name" value="Aminotran_5"/>
    <property type="match status" value="1"/>
</dbReference>
<dbReference type="InterPro" id="IPR015421">
    <property type="entry name" value="PyrdxlP-dep_Trfase_major"/>
</dbReference>
<evidence type="ECO:0000256" key="4">
    <source>
        <dbReference type="ARBA" id="ARBA00022898"/>
    </source>
</evidence>
<evidence type="ECO:0000256" key="3">
    <source>
        <dbReference type="ARBA" id="ARBA00022679"/>
    </source>
</evidence>
<evidence type="ECO:0000256" key="8">
    <source>
        <dbReference type="ARBA" id="ARBA00047630"/>
    </source>
</evidence>
<organism evidence="11 12">
    <name type="scientific">Vreelandella olivaria</name>
    <dbReference type="NCBI Taxonomy" id="390919"/>
    <lineage>
        <taxon>Bacteria</taxon>
        <taxon>Pseudomonadati</taxon>
        <taxon>Pseudomonadota</taxon>
        <taxon>Gammaproteobacteria</taxon>
        <taxon>Oceanospirillales</taxon>
        <taxon>Halomonadaceae</taxon>
        <taxon>Vreelandella</taxon>
    </lineage>
</organism>
<dbReference type="EMBL" id="AP019416">
    <property type="protein sequence ID" value="BBI50652.1"/>
    <property type="molecule type" value="Genomic_DNA"/>
</dbReference>
<evidence type="ECO:0000259" key="10">
    <source>
        <dbReference type="Pfam" id="PF00266"/>
    </source>
</evidence>
<evidence type="ECO:0000256" key="7">
    <source>
        <dbReference type="ARBA" id="ARBA00031421"/>
    </source>
</evidence>
<dbReference type="Proteomes" id="UP000289555">
    <property type="component" value="Chromosome"/>
</dbReference>
<keyword evidence="5" id="KW-0664">Pyridoxine biosynthesis</keyword>
<evidence type="ECO:0000256" key="1">
    <source>
        <dbReference type="ARBA" id="ARBA00001933"/>
    </source>
</evidence>
<evidence type="ECO:0000256" key="2">
    <source>
        <dbReference type="ARBA" id="ARBA00021164"/>
    </source>
</evidence>
<evidence type="ECO:0000313" key="11">
    <source>
        <dbReference type="EMBL" id="BBI50652.1"/>
    </source>
</evidence>
<sequence length="84" mass="9478">MTRHYNFCAGPAALPVAVLERAREELLDYQGRGLSVMEMSHRSDEFIAIAERAEADFRQLLGVPDNYKVLFYRAEPACSLPCCP</sequence>
<keyword evidence="12" id="KW-1185">Reference proteome</keyword>
<evidence type="ECO:0000256" key="5">
    <source>
        <dbReference type="ARBA" id="ARBA00023096"/>
    </source>
</evidence>
<dbReference type="InterPro" id="IPR015424">
    <property type="entry name" value="PyrdxlP-dep_Trfase"/>
</dbReference>
<comment type="pathway">
    <text evidence="6">Amino-acid biosynthesis.</text>
</comment>
<dbReference type="PANTHER" id="PTHR43247">
    <property type="entry name" value="PHOSPHOSERINE AMINOTRANSFERASE"/>
    <property type="match status" value="1"/>
</dbReference>
<comment type="cofactor">
    <cofactor evidence="1">
        <name>pyridoxal 5'-phosphate</name>
        <dbReference type="ChEBI" id="CHEBI:597326"/>
    </cofactor>
</comment>
<keyword evidence="4" id="KW-0663">Pyridoxal phosphate</keyword>
<comment type="catalytic activity">
    <reaction evidence="9">
        <text>O-phospho-L-serine + 2-oxoglutarate = 3-phosphooxypyruvate + L-glutamate</text>
        <dbReference type="Rhea" id="RHEA:14329"/>
        <dbReference type="ChEBI" id="CHEBI:16810"/>
        <dbReference type="ChEBI" id="CHEBI:18110"/>
        <dbReference type="ChEBI" id="CHEBI:29985"/>
        <dbReference type="ChEBI" id="CHEBI:57524"/>
        <dbReference type="EC" id="2.6.1.52"/>
    </reaction>
</comment>
<evidence type="ECO:0000313" key="12">
    <source>
        <dbReference type="Proteomes" id="UP000289555"/>
    </source>
</evidence>
<dbReference type="InterPro" id="IPR000192">
    <property type="entry name" value="Aminotrans_V_dom"/>
</dbReference>
<reference evidence="12" key="1">
    <citation type="journal article" date="2019" name="Microbiol. Resour. Announc.">
        <title>Complete Genome Sequence of Halomonas olivaria, a Moderately Halophilic Bacterium Isolated from Olive Processing Effluents, Obtained by Nanopore Sequencing.</title>
        <authorList>
            <person name="Nagata S."/>
            <person name="Ii K.M."/>
            <person name="Tsukimi T."/>
            <person name="Miura M.C."/>
            <person name="Galipon J."/>
            <person name="Arakawa K."/>
        </authorList>
    </citation>
    <scope>NUCLEOTIDE SEQUENCE [LARGE SCALE GENOMIC DNA]</scope>
    <source>
        <strain evidence="12">TYRC17</strain>
    </source>
</reference>
<feature type="domain" description="Aminotransferase class V" evidence="10">
    <location>
        <begin position="5"/>
        <end position="73"/>
    </location>
</feature>
<protein>
    <recommendedName>
        <fullName evidence="2">Phosphoserine aminotransferase</fullName>
    </recommendedName>
    <alternativeName>
        <fullName evidence="7">Phosphohydroxythreonine aminotransferase</fullName>
    </alternativeName>
</protein>
<dbReference type="InterPro" id="IPR022278">
    <property type="entry name" value="Pser_aminoTfrase"/>
</dbReference>
<name>A0ABN5WUS8_9GAMM</name>
<dbReference type="SUPFAM" id="SSF53383">
    <property type="entry name" value="PLP-dependent transferases"/>
    <property type="match status" value="1"/>
</dbReference>
<evidence type="ECO:0000256" key="9">
    <source>
        <dbReference type="ARBA" id="ARBA00049007"/>
    </source>
</evidence>